<dbReference type="EMBL" id="JANIGO010000001">
    <property type="protein sequence ID" value="MCQ8895465.1"/>
    <property type="molecule type" value="Genomic_DNA"/>
</dbReference>
<dbReference type="Pfam" id="PF00691">
    <property type="entry name" value="OmpA"/>
    <property type="match status" value="1"/>
</dbReference>
<gene>
    <name evidence="4" type="primary">tssL</name>
    <name evidence="4" type="ORF">NQT62_03300</name>
</gene>
<name>A0ABT1WD68_9BURK</name>
<keyword evidence="1 2" id="KW-0472">Membrane</keyword>
<protein>
    <submittedName>
        <fullName evidence="4">Type VI secretion system protein TssL, long form</fullName>
    </submittedName>
</protein>
<dbReference type="PANTHER" id="PTHR30329">
    <property type="entry name" value="STATOR ELEMENT OF FLAGELLAR MOTOR COMPLEX"/>
    <property type="match status" value="1"/>
</dbReference>
<proteinExistence type="predicted"/>
<keyword evidence="2" id="KW-0812">Transmembrane</keyword>
<organism evidence="4 5">
    <name type="scientific">Limnobacter humi</name>
    <dbReference type="NCBI Taxonomy" id="1778671"/>
    <lineage>
        <taxon>Bacteria</taxon>
        <taxon>Pseudomonadati</taxon>
        <taxon>Pseudomonadota</taxon>
        <taxon>Betaproteobacteria</taxon>
        <taxon>Burkholderiales</taxon>
        <taxon>Burkholderiaceae</taxon>
        <taxon>Limnobacter</taxon>
    </lineage>
</organism>
<dbReference type="Gene3D" id="1.25.40.590">
    <property type="entry name" value="Type IV / VI secretion system, DotU"/>
    <property type="match status" value="1"/>
</dbReference>
<dbReference type="PANTHER" id="PTHR30329:SF19">
    <property type="entry name" value="OUTER MEMBRANE PROTEIN, OMPA FAMILY"/>
    <property type="match status" value="1"/>
</dbReference>
<dbReference type="InterPro" id="IPR017732">
    <property type="entry name" value="T4/T6SS_DotU"/>
</dbReference>
<keyword evidence="5" id="KW-1185">Reference proteome</keyword>
<keyword evidence="2" id="KW-1133">Transmembrane helix</keyword>
<evidence type="ECO:0000313" key="5">
    <source>
        <dbReference type="Proteomes" id="UP001204142"/>
    </source>
</evidence>
<evidence type="ECO:0000313" key="4">
    <source>
        <dbReference type="EMBL" id="MCQ8895465.1"/>
    </source>
</evidence>
<dbReference type="InterPro" id="IPR017733">
    <property type="entry name" value="OmpA-like_dom_proteobacteria"/>
</dbReference>
<dbReference type="NCBIfam" id="TIGR03350">
    <property type="entry name" value="type_VI_ompA"/>
    <property type="match status" value="1"/>
</dbReference>
<dbReference type="RefSeq" id="WP_256763143.1">
    <property type="nucleotide sequence ID" value="NZ_JANIGO010000001.1"/>
</dbReference>
<dbReference type="NCBIfam" id="NF038228">
    <property type="entry name" value="IcmH_DotU_IVB"/>
    <property type="match status" value="1"/>
</dbReference>
<dbReference type="CDD" id="cd07185">
    <property type="entry name" value="OmpA_C-like"/>
    <property type="match status" value="1"/>
</dbReference>
<dbReference type="InterPro" id="IPR036737">
    <property type="entry name" value="OmpA-like_sf"/>
</dbReference>
<feature type="transmembrane region" description="Helical" evidence="2">
    <location>
        <begin position="255"/>
        <end position="276"/>
    </location>
</feature>
<dbReference type="PROSITE" id="PS51123">
    <property type="entry name" value="OMPA_2"/>
    <property type="match status" value="1"/>
</dbReference>
<feature type="domain" description="OmpA-like" evidence="3">
    <location>
        <begin position="339"/>
        <end position="458"/>
    </location>
</feature>
<evidence type="ECO:0000259" key="3">
    <source>
        <dbReference type="PROSITE" id="PS51123"/>
    </source>
</evidence>
<evidence type="ECO:0000256" key="1">
    <source>
        <dbReference type="PROSITE-ProRule" id="PRU00473"/>
    </source>
</evidence>
<dbReference type="SUPFAM" id="SSF103088">
    <property type="entry name" value="OmpA-like"/>
    <property type="match status" value="1"/>
</dbReference>
<dbReference type="InterPro" id="IPR038522">
    <property type="entry name" value="T4/T6SS_DotU_sf"/>
</dbReference>
<dbReference type="Pfam" id="PF09850">
    <property type="entry name" value="DotU"/>
    <property type="match status" value="1"/>
</dbReference>
<dbReference type="InterPro" id="IPR050330">
    <property type="entry name" value="Bact_OuterMem_StrucFunc"/>
</dbReference>
<reference evidence="4 5" key="1">
    <citation type="submission" date="2022-07" db="EMBL/GenBank/DDBJ databases">
        <authorList>
            <person name="Xamxidin M."/>
            <person name="Wu M."/>
        </authorList>
    </citation>
    <scope>NUCLEOTIDE SEQUENCE [LARGE SCALE GENOMIC DNA]</scope>
    <source>
        <strain evidence="4 5">NBRC 111650</strain>
    </source>
</reference>
<dbReference type="Proteomes" id="UP001204142">
    <property type="component" value="Unassembled WGS sequence"/>
</dbReference>
<accession>A0ABT1WD68</accession>
<sequence>MTDDPLFSLGGERTVIKPRLARAANTAKQPATDALDNLLGCSMEARPGSTAANTDPDWAYALRRFAGGAPSFTNNVLLQHSIGLLRLGHSIQTQAALTRPDLLADTCMAGLKALDSHLQRLNRPQAERVSVRYLLCSMLDEFAANTPWGGSGLWAKHSLLLHFFQETWGGEKCFSLLQRFMQTPAEHRDLLELMLWILASGFKGKYHVEAQGDWAIAQLLGQVYRLLGQTRNPNQVFNNTAWTSKAPALKQGLKILPISLPVGAALLVMAMLFAVLRGLLNIESDATQQAFDRLTWPETARSSTAAPLSMTAQFPEQLSLVRQLQDDIVNGYLTLREQGSRSTVILTSDHLFDSGRADIHPAAIPLLVRVAQAMATHPGHITITGYTDDQPIRSLRYPSNWQLSEDRARHVRALVAPHLPNVEMVSEGAGSANPLVSNATPEGRAKNRRVEITLNHKP</sequence>
<dbReference type="Gene3D" id="3.30.1330.60">
    <property type="entry name" value="OmpA-like domain"/>
    <property type="match status" value="1"/>
</dbReference>
<comment type="caution">
    <text evidence="4">The sequence shown here is derived from an EMBL/GenBank/DDBJ whole genome shotgun (WGS) entry which is preliminary data.</text>
</comment>
<dbReference type="InterPro" id="IPR006665">
    <property type="entry name" value="OmpA-like"/>
</dbReference>
<dbReference type="NCBIfam" id="TIGR03349">
    <property type="entry name" value="IV_VI_DotU"/>
    <property type="match status" value="1"/>
</dbReference>
<evidence type="ECO:0000256" key="2">
    <source>
        <dbReference type="SAM" id="Phobius"/>
    </source>
</evidence>